<evidence type="ECO:0000313" key="4">
    <source>
        <dbReference type="Proteomes" id="UP000239990"/>
    </source>
</evidence>
<proteinExistence type="predicted"/>
<dbReference type="PANTHER" id="PTHR19328">
    <property type="entry name" value="HEDGEHOG-INTERACTING PROTEIN"/>
    <property type="match status" value="1"/>
</dbReference>
<reference evidence="3 4" key="1">
    <citation type="submission" date="2018-02" db="EMBL/GenBank/DDBJ databases">
        <title>Draft Genome of Achromobacter spanius stain 6.</title>
        <authorList>
            <person name="Gunasekera T.S."/>
            <person name="Radwan O."/>
            <person name="Ruiz O.N."/>
        </authorList>
    </citation>
    <scope>NUCLEOTIDE SEQUENCE [LARGE SCALE GENOMIC DNA]</scope>
    <source>
        <strain evidence="3 4">6</strain>
    </source>
</reference>
<dbReference type="EMBL" id="PREU01000005">
    <property type="protein sequence ID" value="PPA75910.1"/>
    <property type="molecule type" value="Genomic_DNA"/>
</dbReference>
<comment type="caution">
    <text evidence="3">The sequence shown here is derived from an EMBL/GenBank/DDBJ whole genome shotgun (WGS) entry which is preliminary data.</text>
</comment>
<dbReference type="Pfam" id="PF07995">
    <property type="entry name" value="GSDH"/>
    <property type="match status" value="1"/>
</dbReference>
<feature type="domain" description="Glucose/Sorbosone dehydrogenase" evidence="2">
    <location>
        <begin position="52"/>
        <end position="383"/>
    </location>
</feature>
<dbReference type="Proteomes" id="UP000239990">
    <property type="component" value="Unassembled WGS sequence"/>
</dbReference>
<dbReference type="OrthoDB" id="9770043at2"/>
<protein>
    <submittedName>
        <fullName evidence="3">Oxidoreductase</fullName>
    </submittedName>
</protein>
<feature type="chain" id="PRO_5015652006" evidence="1">
    <location>
        <begin position="35"/>
        <end position="391"/>
    </location>
</feature>
<organism evidence="3 4">
    <name type="scientific">Achromobacter spanius</name>
    <dbReference type="NCBI Taxonomy" id="217203"/>
    <lineage>
        <taxon>Bacteria</taxon>
        <taxon>Pseudomonadati</taxon>
        <taxon>Pseudomonadota</taxon>
        <taxon>Betaproteobacteria</taxon>
        <taxon>Burkholderiales</taxon>
        <taxon>Alcaligenaceae</taxon>
        <taxon>Achromobacter</taxon>
    </lineage>
</organism>
<dbReference type="InterPro" id="IPR012938">
    <property type="entry name" value="Glc/Sorbosone_DH"/>
</dbReference>
<dbReference type="RefSeq" id="WP_104143933.1">
    <property type="nucleotide sequence ID" value="NZ_PREU01000005.1"/>
</dbReference>
<evidence type="ECO:0000256" key="1">
    <source>
        <dbReference type="SAM" id="SignalP"/>
    </source>
</evidence>
<name>A0A2S5GS32_9BURK</name>
<dbReference type="InterPro" id="IPR011042">
    <property type="entry name" value="6-blade_b-propeller_TolB-like"/>
</dbReference>
<dbReference type="AlphaFoldDB" id="A0A2S5GS32"/>
<evidence type="ECO:0000259" key="2">
    <source>
        <dbReference type="Pfam" id="PF07995"/>
    </source>
</evidence>
<dbReference type="PANTHER" id="PTHR19328:SF75">
    <property type="entry name" value="ALDOSE SUGAR DEHYDROGENASE YLII"/>
    <property type="match status" value="1"/>
</dbReference>
<feature type="signal peptide" evidence="1">
    <location>
        <begin position="1"/>
        <end position="34"/>
    </location>
</feature>
<dbReference type="SUPFAM" id="SSF50952">
    <property type="entry name" value="Soluble quinoprotein glucose dehydrogenase"/>
    <property type="match status" value="1"/>
</dbReference>
<accession>A0A2S5GS32</accession>
<dbReference type="Gene3D" id="2.120.10.30">
    <property type="entry name" value="TolB, C-terminal domain"/>
    <property type="match status" value="1"/>
</dbReference>
<dbReference type="InterPro" id="IPR011041">
    <property type="entry name" value="Quinoprot_gluc/sorb_DH_b-prop"/>
</dbReference>
<sequence>MQSRTAASSRAIPYFAFSTLILAGAIWAATPARAAQEPASVPANVTAVVGGLDHPWALAFLPDGGGVLITERPGNLRLLRTPGGLSKPLAGVPNVAARGQGGLLDVALSPDFAKDRYVYLSYAESDGDKSGTAVGRGRLSDDATALEDFKVLFRQAPKLSSGLHFGSRLVFDGKGHLFISLGENNQRPTAQDLDKLQGKIVRLKLDGSVPDDNPFVGKTGARPEIWSYGHRNPQGMAMNPWTGELWENEHGPRGGDEINVVQPGKNYGWPLATYGINYSGQPIPEAKGETAPGTEPPLFWWAKSPAISGIAFYNADRFPAWKHSVFIGALGNQNLIRLTLDGNRVVGQEWLLVDRKSRIRDVRQGPDGYVYVLTDASPGQLLRVAPAQSGG</sequence>
<keyword evidence="1" id="KW-0732">Signal</keyword>
<gene>
    <name evidence="3" type="ORF">C4E15_14190</name>
</gene>
<evidence type="ECO:0000313" key="3">
    <source>
        <dbReference type="EMBL" id="PPA75910.1"/>
    </source>
</evidence>